<dbReference type="EMBL" id="CCXQ01000077">
    <property type="protein sequence ID" value="CEG20773.1"/>
    <property type="molecule type" value="Genomic_DNA"/>
</dbReference>
<evidence type="ECO:0000313" key="2">
    <source>
        <dbReference type="Proteomes" id="UP000055047"/>
    </source>
</evidence>
<reference evidence="1 2" key="1">
    <citation type="submission" date="2014-09" db="EMBL/GenBank/DDBJ databases">
        <authorList>
            <person name="Loux Valentin"/>
            <person name="Dugat Thibaut"/>
        </authorList>
    </citation>
    <scope>NUCLEOTIDE SEQUENCE [LARGE SCALE GENOMIC DNA]</scope>
    <source>
        <strain evidence="1 2">BOV-10_179</strain>
    </source>
</reference>
<proteinExistence type="predicted"/>
<dbReference type="Proteomes" id="UP000055047">
    <property type="component" value="Unassembled WGS sequence"/>
</dbReference>
<evidence type="ECO:0000313" key="1">
    <source>
        <dbReference type="EMBL" id="CEG20773.1"/>
    </source>
</evidence>
<organism evidence="1 2">
    <name type="scientific">Anaplasma phagocytophilum</name>
    <name type="common">Ehrlichia phagocytophila</name>
    <dbReference type="NCBI Taxonomy" id="948"/>
    <lineage>
        <taxon>Bacteria</taxon>
        <taxon>Pseudomonadati</taxon>
        <taxon>Pseudomonadota</taxon>
        <taxon>Alphaproteobacteria</taxon>
        <taxon>Rickettsiales</taxon>
        <taxon>Anaplasmataceae</taxon>
        <taxon>Anaplasma</taxon>
        <taxon>phagocytophilum group</taxon>
    </lineage>
</organism>
<protein>
    <submittedName>
        <fullName evidence="1">Uncharacterized protein</fullName>
    </submittedName>
</protein>
<dbReference type="AlphaFoldDB" id="A0A098EEQ8"/>
<sequence>MFALYSPLKLDTFTPYSVSFVYALCIMRFFRDEETTRPSYSV</sequence>
<accession>A0A098EEQ8</accession>
<name>A0A098EEQ8_ANAPH</name>
<gene>
    <name evidence="1" type="ORF">ANAPHAGO_00606</name>
</gene>